<organism evidence="1">
    <name type="scientific">marine sediment metagenome</name>
    <dbReference type="NCBI Taxonomy" id="412755"/>
    <lineage>
        <taxon>unclassified sequences</taxon>
        <taxon>metagenomes</taxon>
        <taxon>ecological metagenomes</taxon>
    </lineage>
</organism>
<dbReference type="AlphaFoldDB" id="X1RNI9"/>
<comment type="caution">
    <text evidence="1">The sequence shown here is derived from an EMBL/GenBank/DDBJ whole genome shotgun (WGS) entry which is preliminary data.</text>
</comment>
<evidence type="ECO:0000313" key="1">
    <source>
        <dbReference type="EMBL" id="GAI57079.1"/>
    </source>
</evidence>
<dbReference type="EMBL" id="BARV01040784">
    <property type="protein sequence ID" value="GAI57079.1"/>
    <property type="molecule type" value="Genomic_DNA"/>
</dbReference>
<proteinExistence type="predicted"/>
<reference evidence="1" key="1">
    <citation type="journal article" date="2014" name="Front. Microbiol.">
        <title>High frequency of phylogenetically diverse reductive dehalogenase-homologous genes in deep subseafloor sedimentary metagenomes.</title>
        <authorList>
            <person name="Kawai M."/>
            <person name="Futagami T."/>
            <person name="Toyoda A."/>
            <person name="Takaki Y."/>
            <person name="Nishi S."/>
            <person name="Hori S."/>
            <person name="Arai W."/>
            <person name="Tsubouchi T."/>
            <person name="Morono Y."/>
            <person name="Uchiyama I."/>
            <person name="Ito T."/>
            <person name="Fujiyama A."/>
            <person name="Inagaki F."/>
            <person name="Takami H."/>
        </authorList>
    </citation>
    <scope>NUCLEOTIDE SEQUENCE</scope>
    <source>
        <strain evidence="1">Expedition CK06-06</strain>
    </source>
</reference>
<gene>
    <name evidence="1" type="ORF">S06H3_62014</name>
</gene>
<feature type="non-terminal residue" evidence="1">
    <location>
        <position position="87"/>
    </location>
</feature>
<name>X1RNI9_9ZZZZ</name>
<accession>X1RNI9</accession>
<protein>
    <submittedName>
        <fullName evidence="1">Uncharacterized protein</fullName>
    </submittedName>
</protein>
<sequence>MTPEEREREENKKRIDHMKTELAKMIEVGRMTFYTEEARAEISKAEILGNIVSTYFEWSGEPIIEAFLSALEDANYHTLRGQIEELL</sequence>